<evidence type="ECO:0000256" key="1">
    <source>
        <dbReference type="SAM" id="MobiDB-lite"/>
    </source>
</evidence>
<feature type="region of interest" description="Disordered" evidence="1">
    <location>
        <begin position="63"/>
        <end position="150"/>
    </location>
</feature>
<feature type="compositionally biased region" description="Low complexity" evidence="1">
    <location>
        <begin position="1"/>
        <end position="27"/>
    </location>
</feature>
<evidence type="ECO:0000313" key="2">
    <source>
        <dbReference type="EMBL" id="MPC14967.1"/>
    </source>
</evidence>
<sequence>MRLHQPAQTHTPRHTTAPRDTTTTAATLSHYSPAEAHVGRRGGTQRPRALVPAANIVGHWQGWYREEGPKGGFRQEGGGGEAKGGGGVEGDVGIGKKGRDEGRGSSATLPPANGSHPPKLSEERQNVETDSQRKRKRMDAHLPPPSSSFCISLTTYYKRERV</sequence>
<comment type="caution">
    <text evidence="2">The sequence shown here is derived from an EMBL/GenBank/DDBJ whole genome shotgun (WGS) entry which is preliminary data.</text>
</comment>
<evidence type="ECO:0000313" key="3">
    <source>
        <dbReference type="Proteomes" id="UP000324222"/>
    </source>
</evidence>
<gene>
    <name evidence="2" type="ORF">E2C01_007746</name>
</gene>
<feature type="region of interest" description="Disordered" evidence="1">
    <location>
        <begin position="1"/>
        <end position="45"/>
    </location>
</feature>
<feature type="compositionally biased region" description="Gly residues" evidence="1">
    <location>
        <begin position="70"/>
        <end position="95"/>
    </location>
</feature>
<keyword evidence="3" id="KW-1185">Reference proteome</keyword>
<name>A0A5B7CYX5_PORTR</name>
<protein>
    <submittedName>
        <fullName evidence="2">Uncharacterized protein</fullName>
    </submittedName>
</protein>
<dbReference type="Proteomes" id="UP000324222">
    <property type="component" value="Unassembled WGS sequence"/>
</dbReference>
<dbReference type="AlphaFoldDB" id="A0A5B7CYX5"/>
<feature type="compositionally biased region" description="Basic and acidic residues" evidence="1">
    <location>
        <begin position="119"/>
        <end position="132"/>
    </location>
</feature>
<accession>A0A5B7CYX5</accession>
<reference evidence="2 3" key="1">
    <citation type="submission" date="2019-05" db="EMBL/GenBank/DDBJ databases">
        <title>Another draft genome of Portunus trituberculatus and its Hox gene families provides insights of decapod evolution.</title>
        <authorList>
            <person name="Jeong J.-H."/>
            <person name="Song I."/>
            <person name="Kim S."/>
            <person name="Choi T."/>
            <person name="Kim D."/>
            <person name="Ryu S."/>
            <person name="Kim W."/>
        </authorList>
    </citation>
    <scope>NUCLEOTIDE SEQUENCE [LARGE SCALE GENOMIC DNA]</scope>
    <source>
        <tissue evidence="2">Muscle</tissue>
    </source>
</reference>
<dbReference type="EMBL" id="VSRR010000392">
    <property type="protein sequence ID" value="MPC14967.1"/>
    <property type="molecule type" value="Genomic_DNA"/>
</dbReference>
<organism evidence="2 3">
    <name type="scientific">Portunus trituberculatus</name>
    <name type="common">Swimming crab</name>
    <name type="synonym">Neptunus trituberculatus</name>
    <dbReference type="NCBI Taxonomy" id="210409"/>
    <lineage>
        <taxon>Eukaryota</taxon>
        <taxon>Metazoa</taxon>
        <taxon>Ecdysozoa</taxon>
        <taxon>Arthropoda</taxon>
        <taxon>Crustacea</taxon>
        <taxon>Multicrustacea</taxon>
        <taxon>Malacostraca</taxon>
        <taxon>Eumalacostraca</taxon>
        <taxon>Eucarida</taxon>
        <taxon>Decapoda</taxon>
        <taxon>Pleocyemata</taxon>
        <taxon>Brachyura</taxon>
        <taxon>Eubrachyura</taxon>
        <taxon>Portunoidea</taxon>
        <taxon>Portunidae</taxon>
        <taxon>Portuninae</taxon>
        <taxon>Portunus</taxon>
    </lineage>
</organism>
<proteinExistence type="predicted"/>